<comment type="subcellular location">
    <subcellularLocation>
        <location evidence="2">Cell membrane</location>
    </subcellularLocation>
</comment>
<dbReference type="Pfam" id="PF00672">
    <property type="entry name" value="HAMP"/>
    <property type="match status" value="1"/>
</dbReference>
<dbReference type="InterPro" id="IPR003661">
    <property type="entry name" value="HisK_dim/P_dom"/>
</dbReference>
<sequence length="421" mass="43231">MGLRTKTALVIALTTALAATVIGFLVHHRTAENQQQNARTAVDDLLVEALHDVASGTGGSALVDPPELPAALRRAVTERPVRATYLSAPGGADGPVMWAAARQGDEVIAVRRSYAPQARALADLDRVLLGSGMATTVLGCVLGGGAAAVIGRRIGASAKAARQIADGDLTARVRRAGKDEIGQLGAAVNTMADALNDRLEAERRVTADIAHELRTPVAGLVTATGLLPPGRPTELVTTSVTALRDLVEDVLEVARLDVPGVEQADCADVLVSALAERAVRRTGKDAEVRVVRDGTVRTDPRRVERIIANLVSNAHRHAAPPVVVEVAGPVVGVRDHGPGFPDALLGEGPRRFRTGARGRGLGLGLGLTIVVGQARVLGARVRFENLPGGGARATLDLGSAAGAASSSAGDEDAAGNGEPAP</sequence>
<dbReference type="PROSITE" id="PS50109">
    <property type="entry name" value="HIS_KIN"/>
    <property type="match status" value="1"/>
</dbReference>
<keyword evidence="8" id="KW-1133">Transmembrane helix</keyword>
<evidence type="ECO:0000256" key="9">
    <source>
        <dbReference type="ARBA" id="ARBA00023012"/>
    </source>
</evidence>
<dbReference type="SUPFAM" id="SSF47384">
    <property type="entry name" value="Homodimeric domain of signal transducing histidine kinase"/>
    <property type="match status" value="1"/>
</dbReference>
<dbReference type="PROSITE" id="PS50885">
    <property type="entry name" value="HAMP"/>
    <property type="match status" value="1"/>
</dbReference>
<keyword evidence="9" id="KW-0902">Two-component regulatory system</keyword>
<dbReference type="Pfam" id="PF00512">
    <property type="entry name" value="HisKA"/>
    <property type="match status" value="1"/>
</dbReference>
<evidence type="ECO:0000256" key="7">
    <source>
        <dbReference type="ARBA" id="ARBA00022777"/>
    </source>
</evidence>
<gene>
    <name evidence="11" type="primary">cseC_3</name>
    <name evidence="11" type="ORF">SALB_08279</name>
</gene>
<dbReference type="InterPro" id="IPR036097">
    <property type="entry name" value="HisK_dim/P_sf"/>
</dbReference>
<evidence type="ECO:0000256" key="4">
    <source>
        <dbReference type="ARBA" id="ARBA00022553"/>
    </source>
</evidence>
<evidence type="ECO:0000256" key="1">
    <source>
        <dbReference type="ARBA" id="ARBA00000085"/>
    </source>
</evidence>
<dbReference type="SUPFAM" id="SSF158472">
    <property type="entry name" value="HAMP domain-like"/>
    <property type="match status" value="1"/>
</dbReference>
<dbReference type="CDD" id="cd06225">
    <property type="entry name" value="HAMP"/>
    <property type="match status" value="1"/>
</dbReference>
<dbReference type="SMART" id="SM00388">
    <property type="entry name" value="HisKA"/>
    <property type="match status" value="1"/>
</dbReference>
<dbReference type="CDD" id="cd00082">
    <property type="entry name" value="HisKA"/>
    <property type="match status" value="1"/>
</dbReference>
<dbReference type="Gene3D" id="1.10.287.130">
    <property type="match status" value="1"/>
</dbReference>
<evidence type="ECO:0000256" key="10">
    <source>
        <dbReference type="SAM" id="MobiDB-lite"/>
    </source>
</evidence>
<dbReference type="PANTHER" id="PTHR45436">
    <property type="entry name" value="SENSOR HISTIDINE KINASE YKOH"/>
    <property type="match status" value="1"/>
</dbReference>
<dbReference type="EMBL" id="BHXC01000007">
    <property type="protein sequence ID" value="GCB95474.1"/>
    <property type="molecule type" value="Genomic_DNA"/>
</dbReference>
<dbReference type="SUPFAM" id="SSF55874">
    <property type="entry name" value="ATPase domain of HSP90 chaperone/DNA topoisomerase II/histidine kinase"/>
    <property type="match status" value="1"/>
</dbReference>
<keyword evidence="6" id="KW-0812">Transmembrane</keyword>
<dbReference type="SMART" id="SM00387">
    <property type="entry name" value="HATPase_c"/>
    <property type="match status" value="1"/>
</dbReference>
<dbReference type="InterPro" id="IPR050428">
    <property type="entry name" value="TCS_sensor_his_kinase"/>
</dbReference>
<dbReference type="InterPro" id="IPR036890">
    <property type="entry name" value="HATPase_C_sf"/>
</dbReference>
<dbReference type="SMART" id="SM00304">
    <property type="entry name" value="HAMP"/>
    <property type="match status" value="1"/>
</dbReference>
<protein>
    <recommendedName>
        <fullName evidence="3">histidine kinase</fullName>
        <ecNumber evidence="3">2.7.13.3</ecNumber>
    </recommendedName>
</protein>
<evidence type="ECO:0000256" key="6">
    <source>
        <dbReference type="ARBA" id="ARBA00022692"/>
    </source>
</evidence>
<comment type="caution">
    <text evidence="11">The sequence shown here is derived from an EMBL/GenBank/DDBJ whole genome shotgun (WGS) entry which is preliminary data.</text>
</comment>
<evidence type="ECO:0000256" key="8">
    <source>
        <dbReference type="ARBA" id="ARBA00022989"/>
    </source>
</evidence>
<dbReference type="Gene3D" id="3.30.565.10">
    <property type="entry name" value="Histidine kinase-like ATPase, C-terminal domain"/>
    <property type="match status" value="1"/>
</dbReference>
<feature type="region of interest" description="Disordered" evidence="10">
    <location>
        <begin position="399"/>
        <end position="421"/>
    </location>
</feature>
<keyword evidence="4" id="KW-0597">Phosphoprotein</keyword>
<accession>A0A059WIT3</accession>
<proteinExistence type="predicted"/>
<evidence type="ECO:0000256" key="3">
    <source>
        <dbReference type="ARBA" id="ARBA00012438"/>
    </source>
</evidence>
<dbReference type="InterPro" id="IPR005467">
    <property type="entry name" value="His_kinase_dom"/>
</dbReference>
<dbReference type="Proteomes" id="UP000288351">
    <property type="component" value="Unassembled WGS sequence"/>
</dbReference>
<feature type="compositionally biased region" description="Low complexity" evidence="10">
    <location>
        <begin position="399"/>
        <end position="408"/>
    </location>
</feature>
<keyword evidence="5" id="KW-0808">Transferase</keyword>
<dbReference type="GO" id="GO:0000155">
    <property type="term" value="F:phosphorelay sensor kinase activity"/>
    <property type="evidence" value="ECO:0007669"/>
    <property type="project" value="InterPro"/>
</dbReference>
<dbReference type="STRING" id="68570.DC74_7313"/>
<dbReference type="EC" id="2.7.13.3" evidence="3"/>
<dbReference type="InterPro" id="IPR003594">
    <property type="entry name" value="HATPase_dom"/>
</dbReference>
<dbReference type="PANTHER" id="PTHR45436:SF5">
    <property type="entry name" value="SENSOR HISTIDINE KINASE TRCS"/>
    <property type="match status" value="1"/>
</dbReference>
<reference evidence="11 12" key="1">
    <citation type="journal article" date="2019" name="Microbiol. Resour. Announc.">
        <title>Draft Genome Sequence of the Most Traditional epsilon-Poly-l-Lysine Producer, Streptomyces albulus NBRC14147.</title>
        <authorList>
            <person name="Yamanaka K."/>
            <person name="Hamano Y."/>
        </authorList>
    </citation>
    <scope>NUCLEOTIDE SEQUENCE [LARGE SCALE GENOMIC DNA]</scope>
    <source>
        <strain evidence="11 12">NBRC 14147</strain>
    </source>
</reference>
<evidence type="ECO:0000256" key="5">
    <source>
        <dbReference type="ARBA" id="ARBA00022679"/>
    </source>
</evidence>
<dbReference type="InterPro" id="IPR003660">
    <property type="entry name" value="HAMP_dom"/>
</dbReference>
<name>A0A059WIT3_STRNR</name>
<dbReference type="AlphaFoldDB" id="A0A059WIT3"/>
<evidence type="ECO:0000256" key="2">
    <source>
        <dbReference type="ARBA" id="ARBA00004236"/>
    </source>
</evidence>
<comment type="catalytic activity">
    <reaction evidence="1">
        <text>ATP + protein L-histidine = ADP + protein N-phospho-L-histidine.</text>
        <dbReference type="EC" id="2.7.13.3"/>
    </reaction>
</comment>
<dbReference type="Pfam" id="PF02518">
    <property type="entry name" value="HATPase_c"/>
    <property type="match status" value="1"/>
</dbReference>
<keyword evidence="7" id="KW-0418">Kinase</keyword>
<evidence type="ECO:0000313" key="11">
    <source>
        <dbReference type="EMBL" id="GCB95474.1"/>
    </source>
</evidence>
<evidence type="ECO:0000313" key="12">
    <source>
        <dbReference type="Proteomes" id="UP000288351"/>
    </source>
</evidence>
<keyword evidence="8" id="KW-0472">Membrane</keyword>
<dbReference type="eggNOG" id="COG2205">
    <property type="taxonomic scope" value="Bacteria"/>
</dbReference>
<organism evidence="11 12">
    <name type="scientific">Streptomyces noursei</name>
    <name type="common">Streptomyces albulus</name>
    <dbReference type="NCBI Taxonomy" id="1971"/>
    <lineage>
        <taxon>Bacteria</taxon>
        <taxon>Bacillati</taxon>
        <taxon>Actinomycetota</taxon>
        <taxon>Actinomycetes</taxon>
        <taxon>Kitasatosporales</taxon>
        <taxon>Streptomycetaceae</taxon>
        <taxon>Streptomyces</taxon>
    </lineage>
</organism>
<dbReference type="RefSeq" id="WP_020930705.1">
    <property type="nucleotide sequence ID" value="NZ_BHXC01000007.1"/>
</dbReference>
<dbReference type="GO" id="GO:0005886">
    <property type="term" value="C:plasma membrane"/>
    <property type="evidence" value="ECO:0007669"/>
    <property type="project" value="UniProtKB-SubCell"/>
</dbReference>